<proteinExistence type="predicted"/>
<keyword evidence="3" id="KW-1185">Reference proteome</keyword>
<dbReference type="Proteomes" id="UP001209276">
    <property type="component" value="Unassembled WGS sequence"/>
</dbReference>
<gene>
    <name evidence="2" type="ORF">M5W83_13225</name>
</gene>
<dbReference type="GeneID" id="77000074"/>
<dbReference type="EMBL" id="JAMDMM010000024">
    <property type="protein sequence ID" value="MCY9608103.1"/>
    <property type="molecule type" value="Genomic_DNA"/>
</dbReference>
<protein>
    <submittedName>
        <fullName evidence="2">Uncharacterized protein</fullName>
    </submittedName>
</protein>
<sequence length="71" mass="7782">MAKLGMTLWLFGIGKRTRAAFLERKRAIKGITEDAIDGTLQAIGRVCNPFSKPSKEFRNDSDASSRGAVPK</sequence>
<evidence type="ECO:0000256" key="1">
    <source>
        <dbReference type="SAM" id="MobiDB-lite"/>
    </source>
</evidence>
<feature type="region of interest" description="Disordered" evidence="1">
    <location>
        <begin position="52"/>
        <end position="71"/>
    </location>
</feature>
<evidence type="ECO:0000313" key="3">
    <source>
        <dbReference type="Proteomes" id="UP001209276"/>
    </source>
</evidence>
<comment type="caution">
    <text evidence="2">The sequence shown here is derived from an EMBL/GenBank/DDBJ whole genome shotgun (WGS) entry which is preliminary data.</text>
</comment>
<evidence type="ECO:0000313" key="2">
    <source>
        <dbReference type="EMBL" id="MCY9608103.1"/>
    </source>
</evidence>
<name>A0ABT4FZ08_PANTH</name>
<organism evidence="2 3">
    <name type="scientific">Paenibacillus thiaminolyticus</name>
    <name type="common">Bacillus thiaminolyticus</name>
    <dbReference type="NCBI Taxonomy" id="49283"/>
    <lineage>
        <taxon>Bacteria</taxon>
        <taxon>Bacillati</taxon>
        <taxon>Bacillota</taxon>
        <taxon>Bacilli</taxon>
        <taxon>Bacillales</taxon>
        <taxon>Paenibacillaceae</taxon>
        <taxon>Paenibacillus</taxon>
    </lineage>
</organism>
<accession>A0ABT4FZ08</accession>
<feature type="compositionally biased region" description="Basic and acidic residues" evidence="1">
    <location>
        <begin position="53"/>
        <end position="63"/>
    </location>
</feature>
<reference evidence="2 3" key="1">
    <citation type="submission" date="2022-05" db="EMBL/GenBank/DDBJ databases">
        <title>Genome Sequencing of Bee-Associated Microbes.</title>
        <authorList>
            <person name="Dunlap C."/>
        </authorList>
    </citation>
    <scope>NUCLEOTIDE SEQUENCE [LARGE SCALE GENOMIC DNA]</scope>
    <source>
        <strain evidence="2 3">NRRL B-14613</strain>
    </source>
</reference>
<dbReference type="RefSeq" id="WP_164776451.1">
    <property type="nucleotide sequence ID" value="NZ_CABMNB010000020.1"/>
</dbReference>